<evidence type="ECO:0000259" key="6">
    <source>
        <dbReference type="PROSITE" id="PS51387"/>
    </source>
</evidence>
<dbReference type="EMBL" id="JBFTWV010000073">
    <property type="protein sequence ID" value="KAL2788811.1"/>
    <property type="molecule type" value="Genomic_DNA"/>
</dbReference>
<dbReference type="InterPro" id="IPR012951">
    <property type="entry name" value="BBE"/>
</dbReference>
<comment type="similarity">
    <text evidence="2">Belongs to the oxygen-dependent FAD-linked oxidoreductase family.</text>
</comment>
<protein>
    <recommendedName>
        <fullName evidence="6">FAD-binding PCMH-type domain-containing protein</fullName>
    </recommendedName>
</protein>
<reference evidence="7 8" key="1">
    <citation type="submission" date="2024-07" db="EMBL/GenBank/DDBJ databases">
        <title>Section-level genome sequencing and comparative genomics of Aspergillus sections Usti and Cavernicolus.</title>
        <authorList>
            <consortium name="Lawrence Berkeley National Laboratory"/>
            <person name="Nybo J.L."/>
            <person name="Vesth T.C."/>
            <person name="Theobald S."/>
            <person name="Frisvad J.C."/>
            <person name="Larsen T.O."/>
            <person name="Kjaerboelling I."/>
            <person name="Rothschild-Mancinelli K."/>
            <person name="Lyhne E.K."/>
            <person name="Kogle M.E."/>
            <person name="Barry K."/>
            <person name="Clum A."/>
            <person name="Na H."/>
            <person name="Ledsgaard L."/>
            <person name="Lin J."/>
            <person name="Lipzen A."/>
            <person name="Kuo A."/>
            <person name="Riley R."/>
            <person name="Mondo S."/>
            <person name="Labutti K."/>
            <person name="Haridas S."/>
            <person name="Pangalinan J."/>
            <person name="Salamov A.A."/>
            <person name="Simmons B.A."/>
            <person name="Magnuson J.K."/>
            <person name="Chen J."/>
            <person name="Drula E."/>
            <person name="Henrissat B."/>
            <person name="Wiebenga A."/>
            <person name="Lubbers R.J."/>
            <person name="Gomes A.C."/>
            <person name="Makela M.R."/>
            <person name="Stajich J."/>
            <person name="Grigoriev I.V."/>
            <person name="Mortensen U.H."/>
            <person name="De Vries R.P."/>
            <person name="Baker S.E."/>
            <person name="Andersen M.R."/>
        </authorList>
    </citation>
    <scope>NUCLEOTIDE SEQUENCE [LARGE SCALE GENOMIC DNA]</scope>
    <source>
        <strain evidence="7 8">CBS 209.92</strain>
    </source>
</reference>
<dbReference type="InterPro" id="IPR016166">
    <property type="entry name" value="FAD-bd_PCMH"/>
</dbReference>
<dbReference type="InterPro" id="IPR006094">
    <property type="entry name" value="Oxid_FAD_bind_N"/>
</dbReference>
<dbReference type="InterPro" id="IPR050416">
    <property type="entry name" value="FAD-linked_Oxidoreductase"/>
</dbReference>
<keyword evidence="3" id="KW-0285">Flavoprotein</keyword>
<dbReference type="PANTHER" id="PTHR42973:SF9">
    <property type="entry name" value="FAD-BINDING PCMH-TYPE DOMAIN-CONTAINING PROTEIN-RELATED"/>
    <property type="match status" value="1"/>
</dbReference>
<keyword evidence="4" id="KW-0274">FAD</keyword>
<name>A0ABR4FZX5_9EURO</name>
<evidence type="ECO:0000256" key="4">
    <source>
        <dbReference type="ARBA" id="ARBA00022827"/>
    </source>
</evidence>
<evidence type="ECO:0000256" key="3">
    <source>
        <dbReference type="ARBA" id="ARBA00022630"/>
    </source>
</evidence>
<evidence type="ECO:0000256" key="2">
    <source>
        <dbReference type="ARBA" id="ARBA00005466"/>
    </source>
</evidence>
<accession>A0ABR4FZX5</accession>
<proteinExistence type="inferred from homology"/>
<evidence type="ECO:0000256" key="1">
    <source>
        <dbReference type="ARBA" id="ARBA00001974"/>
    </source>
</evidence>
<comment type="caution">
    <text evidence="7">The sequence shown here is derived from an EMBL/GenBank/DDBJ whole genome shotgun (WGS) entry which is preliminary data.</text>
</comment>
<dbReference type="Proteomes" id="UP001610563">
    <property type="component" value="Unassembled WGS sequence"/>
</dbReference>
<gene>
    <name evidence="7" type="ORF">BJX66DRAFT_326833</name>
</gene>
<feature type="domain" description="FAD-binding PCMH-type" evidence="6">
    <location>
        <begin position="54"/>
        <end position="226"/>
    </location>
</feature>
<dbReference type="InterPro" id="IPR036318">
    <property type="entry name" value="FAD-bd_PCMH-like_sf"/>
</dbReference>
<evidence type="ECO:0000313" key="8">
    <source>
        <dbReference type="Proteomes" id="UP001610563"/>
    </source>
</evidence>
<dbReference type="InterPro" id="IPR016169">
    <property type="entry name" value="FAD-bd_PCMH_sub2"/>
</dbReference>
<dbReference type="Gene3D" id="3.30.465.10">
    <property type="match status" value="1"/>
</dbReference>
<dbReference type="SUPFAM" id="SSF56176">
    <property type="entry name" value="FAD-binding/transporter-associated domain-like"/>
    <property type="match status" value="1"/>
</dbReference>
<comment type="cofactor">
    <cofactor evidence="1">
        <name>FAD</name>
        <dbReference type="ChEBI" id="CHEBI:57692"/>
    </cofactor>
</comment>
<dbReference type="PANTHER" id="PTHR42973">
    <property type="entry name" value="BINDING OXIDOREDUCTASE, PUTATIVE (AFU_ORTHOLOGUE AFUA_1G17690)-RELATED"/>
    <property type="match status" value="1"/>
</dbReference>
<dbReference type="PROSITE" id="PS51387">
    <property type="entry name" value="FAD_PCMH"/>
    <property type="match status" value="1"/>
</dbReference>
<keyword evidence="5" id="KW-0560">Oxidoreductase</keyword>
<organism evidence="7 8">
    <name type="scientific">Aspergillus keveii</name>
    <dbReference type="NCBI Taxonomy" id="714993"/>
    <lineage>
        <taxon>Eukaryota</taxon>
        <taxon>Fungi</taxon>
        <taxon>Dikarya</taxon>
        <taxon>Ascomycota</taxon>
        <taxon>Pezizomycotina</taxon>
        <taxon>Eurotiomycetes</taxon>
        <taxon>Eurotiomycetidae</taxon>
        <taxon>Eurotiales</taxon>
        <taxon>Aspergillaceae</taxon>
        <taxon>Aspergillus</taxon>
        <taxon>Aspergillus subgen. Nidulantes</taxon>
    </lineage>
</organism>
<sequence length="487" mass="52053">MANPRVSTRVTASMWGEQAVCEVQAPSEAQEKDSTLSFPGAREFNESTERWDIFQAPSFAAALAVGSEEDLVAAVKLATSYNIPFLATGTRHGYGNTIGELQDGLALDLSPLNSIVVDANAETVTVGPGVFSVDVFDPVFEAGYSMPTGTCSCVGLIGATLGAGIGRLSGTHGLMIDALLSVRIVTADGSLLTASETSNSDLFWAIRGAGANFGIITSATYRITPITSTYTNVQLIFPAGSNGTVLDWFATVDISAKWAIGVTMAFNAEAGAAAALFVSAVYYGPREEALAVLDPILHSDPGPIFFTAEDVPWNRLTTSAGFGTDAQTCAKGSIHDIHGVNIRDRDAETLREVFELLNTFYAEYPAGRGVGVGLEGWSNEAVVAVPDEETAFPWRDTQIYTLIQAIWTPGNTATQNAVTSVALDIRSRLAATSGYGDLSVYVNYAIGDETLEQRYGKRKLPRLSELKRRYDPGNVFRFHHALPSEYP</sequence>
<dbReference type="Pfam" id="PF08031">
    <property type="entry name" value="BBE"/>
    <property type="match status" value="1"/>
</dbReference>
<dbReference type="Gene3D" id="3.40.462.20">
    <property type="match status" value="1"/>
</dbReference>
<evidence type="ECO:0000256" key="5">
    <source>
        <dbReference type="ARBA" id="ARBA00023002"/>
    </source>
</evidence>
<evidence type="ECO:0000313" key="7">
    <source>
        <dbReference type="EMBL" id="KAL2788811.1"/>
    </source>
</evidence>
<dbReference type="Pfam" id="PF01565">
    <property type="entry name" value="FAD_binding_4"/>
    <property type="match status" value="1"/>
</dbReference>
<keyword evidence="8" id="KW-1185">Reference proteome</keyword>